<evidence type="ECO:0000256" key="5">
    <source>
        <dbReference type="ARBA" id="ARBA00022832"/>
    </source>
</evidence>
<dbReference type="RefSeq" id="XP_013397747.1">
    <property type="nucleotide sequence ID" value="XM_013542293.1"/>
</dbReference>
<dbReference type="EC" id="2.3.1.199" evidence="10"/>
<dbReference type="InterPro" id="IPR030457">
    <property type="entry name" value="ELO_CS"/>
</dbReference>
<proteinExistence type="inferred from homology"/>
<evidence type="ECO:0000256" key="4">
    <source>
        <dbReference type="ARBA" id="ARBA00022692"/>
    </source>
</evidence>
<evidence type="ECO:0000256" key="3">
    <source>
        <dbReference type="ARBA" id="ARBA00022679"/>
    </source>
</evidence>
<dbReference type="GO" id="GO:0034626">
    <property type="term" value="P:fatty acid elongation, polyunsaturated fatty acid"/>
    <property type="evidence" value="ECO:0007669"/>
    <property type="project" value="TreeGrafter"/>
</dbReference>
<dbReference type="AlphaFoldDB" id="A0A1S3IJR6"/>
<evidence type="ECO:0000256" key="10">
    <source>
        <dbReference type="RuleBase" id="RU361115"/>
    </source>
</evidence>
<organism evidence="11 14">
    <name type="scientific">Lingula anatina</name>
    <name type="common">Brachiopod</name>
    <name type="synonym">Lingula unguis</name>
    <dbReference type="NCBI Taxonomy" id="7574"/>
    <lineage>
        <taxon>Eukaryota</taxon>
        <taxon>Metazoa</taxon>
        <taxon>Spiralia</taxon>
        <taxon>Lophotrochozoa</taxon>
        <taxon>Brachiopoda</taxon>
        <taxon>Linguliformea</taxon>
        <taxon>Lingulata</taxon>
        <taxon>Lingulida</taxon>
        <taxon>Linguloidea</taxon>
        <taxon>Lingulidae</taxon>
        <taxon>Lingula</taxon>
    </lineage>
</organism>
<dbReference type="GO" id="GO:0030148">
    <property type="term" value="P:sphingolipid biosynthetic process"/>
    <property type="evidence" value="ECO:0007669"/>
    <property type="project" value="TreeGrafter"/>
</dbReference>
<evidence type="ECO:0000256" key="7">
    <source>
        <dbReference type="ARBA" id="ARBA00023098"/>
    </source>
</evidence>
<feature type="transmembrane region" description="Helical" evidence="10">
    <location>
        <begin position="177"/>
        <end position="196"/>
    </location>
</feature>
<dbReference type="PANTHER" id="PTHR11157">
    <property type="entry name" value="FATTY ACID ACYL TRANSFERASE-RELATED"/>
    <property type="match status" value="1"/>
</dbReference>
<keyword evidence="7 10" id="KW-0443">Lipid metabolism</keyword>
<dbReference type="PROSITE" id="PS01188">
    <property type="entry name" value="ELO"/>
    <property type="match status" value="1"/>
</dbReference>
<dbReference type="PANTHER" id="PTHR11157:SF126">
    <property type="entry name" value="ELONGATION OF VERY LONG CHAIN FATTY ACIDS PROTEIN"/>
    <property type="match status" value="1"/>
</dbReference>
<reference evidence="12 13" key="1">
    <citation type="submission" date="2025-04" db="UniProtKB">
        <authorList>
            <consortium name="RefSeq"/>
        </authorList>
    </citation>
    <scope>IDENTIFICATION</scope>
    <source>
        <tissue evidence="12 13">Gonads</tissue>
    </source>
</reference>
<feature type="transmembrane region" description="Helical" evidence="10">
    <location>
        <begin position="67"/>
        <end position="87"/>
    </location>
</feature>
<keyword evidence="3 10" id="KW-0808">Transferase</keyword>
<dbReference type="RefSeq" id="XP_013397749.1">
    <property type="nucleotide sequence ID" value="XM_013542295.1"/>
</dbReference>
<dbReference type="RefSeq" id="XP_013397748.1">
    <property type="nucleotide sequence ID" value="XM_013542294.1"/>
</dbReference>
<evidence type="ECO:0000256" key="1">
    <source>
        <dbReference type="ARBA" id="ARBA00004141"/>
    </source>
</evidence>
<keyword evidence="8 10" id="KW-0472">Membrane</keyword>
<feature type="transmembrane region" description="Helical" evidence="10">
    <location>
        <begin position="240"/>
        <end position="263"/>
    </location>
</feature>
<comment type="catalytic activity">
    <reaction evidence="10">
        <text>a very-long-chain acyl-CoA + malonyl-CoA + H(+) = a very-long-chain 3-oxoacyl-CoA + CO2 + CoA</text>
        <dbReference type="Rhea" id="RHEA:32727"/>
        <dbReference type="ChEBI" id="CHEBI:15378"/>
        <dbReference type="ChEBI" id="CHEBI:16526"/>
        <dbReference type="ChEBI" id="CHEBI:57287"/>
        <dbReference type="ChEBI" id="CHEBI:57384"/>
        <dbReference type="ChEBI" id="CHEBI:90725"/>
        <dbReference type="ChEBI" id="CHEBI:90736"/>
        <dbReference type="EC" id="2.3.1.199"/>
    </reaction>
</comment>
<keyword evidence="5 10" id="KW-0276">Fatty acid metabolism</keyword>
<keyword evidence="11" id="KW-1185">Reference proteome</keyword>
<dbReference type="GO" id="GO:0034625">
    <property type="term" value="P:fatty acid elongation, monounsaturated fatty acid"/>
    <property type="evidence" value="ECO:0007669"/>
    <property type="project" value="TreeGrafter"/>
</dbReference>
<dbReference type="InterPro" id="IPR002076">
    <property type="entry name" value="ELO_fam"/>
</dbReference>
<dbReference type="GO" id="GO:0005789">
    <property type="term" value="C:endoplasmic reticulum membrane"/>
    <property type="evidence" value="ECO:0007669"/>
    <property type="project" value="TreeGrafter"/>
</dbReference>
<dbReference type="GO" id="GO:0042761">
    <property type="term" value="P:very long-chain fatty acid biosynthetic process"/>
    <property type="evidence" value="ECO:0007669"/>
    <property type="project" value="TreeGrafter"/>
</dbReference>
<evidence type="ECO:0000256" key="8">
    <source>
        <dbReference type="ARBA" id="ARBA00023136"/>
    </source>
</evidence>
<evidence type="ECO:0000256" key="6">
    <source>
        <dbReference type="ARBA" id="ARBA00022989"/>
    </source>
</evidence>
<dbReference type="GO" id="GO:0019367">
    <property type="term" value="P:fatty acid elongation, saturated fatty acid"/>
    <property type="evidence" value="ECO:0007669"/>
    <property type="project" value="TreeGrafter"/>
</dbReference>
<feature type="transmembrane region" description="Helical" evidence="10">
    <location>
        <begin position="151"/>
        <end position="171"/>
    </location>
</feature>
<sequence>MDLLMSPVQKMLKDYETAKRDPRTKDWLLIGNSPYSVWLITVLYVAFVYLGPVFMKNRKPLQVQGLLVAYNMGLVVLSAYMVIEILLSSYAANYGLLCAEYDVETVDVNDPRELRVAKVLWWYFFSKAIELMDTVLMVLRKKNDQVTFLHWFHHISMLNIWWWVMVFAPGGLSSHGSSLNCLVHVVMYLYYGLSAIPSVRKHLWWKKYITKFQLIQFCITLSHTLNSFRNQCHYPAWGKYLLTGYMVLMLILFMNFYVHAYFFKKRIHIKTDHHSNGATNGHAKGGDGHIKNGYISLKAD</sequence>
<dbReference type="STRING" id="7574.A0A1S3IJR6"/>
<evidence type="ECO:0000313" key="12">
    <source>
        <dbReference type="RefSeq" id="XP_013397747.1"/>
    </source>
</evidence>
<dbReference type="OrthoDB" id="434092at2759"/>
<evidence type="ECO:0000256" key="2">
    <source>
        <dbReference type="ARBA" id="ARBA00022516"/>
    </source>
</evidence>
<dbReference type="OMA" id="CRFPMGW"/>
<keyword evidence="9 10" id="KW-0275">Fatty acid biosynthesis</keyword>
<dbReference type="Pfam" id="PF01151">
    <property type="entry name" value="ELO"/>
    <property type="match status" value="1"/>
</dbReference>
<name>A0A1S3IJR6_LINAN</name>
<comment type="subcellular location">
    <subcellularLocation>
        <location evidence="1">Membrane</location>
        <topology evidence="1">Multi-pass membrane protein</topology>
    </subcellularLocation>
</comment>
<protein>
    <recommendedName>
        <fullName evidence="10">Elongation of very long chain fatty acids protein</fullName>
        <ecNumber evidence="10">2.3.1.199</ecNumber>
    </recommendedName>
    <alternativeName>
        <fullName evidence="10">Very-long-chain 3-oxoacyl-CoA synthase</fullName>
    </alternativeName>
</protein>
<dbReference type="GeneID" id="106164401"/>
<evidence type="ECO:0000313" key="11">
    <source>
        <dbReference type="Proteomes" id="UP000085678"/>
    </source>
</evidence>
<feature type="transmembrane region" description="Helical" evidence="10">
    <location>
        <begin position="35"/>
        <end position="55"/>
    </location>
</feature>
<keyword evidence="2 10" id="KW-0444">Lipid biosynthesis</keyword>
<evidence type="ECO:0000256" key="9">
    <source>
        <dbReference type="ARBA" id="ARBA00023160"/>
    </source>
</evidence>
<gene>
    <name evidence="12 13 14" type="primary">LOC106164401</name>
</gene>
<evidence type="ECO:0000313" key="14">
    <source>
        <dbReference type="RefSeq" id="XP_013397749.1"/>
    </source>
</evidence>
<dbReference type="Proteomes" id="UP000085678">
    <property type="component" value="Unplaced"/>
</dbReference>
<evidence type="ECO:0000313" key="13">
    <source>
        <dbReference type="RefSeq" id="XP_013397748.1"/>
    </source>
</evidence>
<comment type="similarity">
    <text evidence="10">Belongs to the ELO family.</text>
</comment>
<keyword evidence="6 10" id="KW-1133">Transmembrane helix</keyword>
<dbReference type="GO" id="GO:0009922">
    <property type="term" value="F:fatty acid elongase activity"/>
    <property type="evidence" value="ECO:0007669"/>
    <property type="project" value="UniProtKB-EC"/>
</dbReference>
<dbReference type="KEGG" id="lak:106164401"/>
<keyword evidence="4 10" id="KW-0812">Transmembrane</keyword>
<accession>A0A1S3IJR6</accession>